<dbReference type="GO" id="GO:0043200">
    <property type="term" value="P:response to amino acid"/>
    <property type="evidence" value="ECO:0007669"/>
    <property type="project" value="TreeGrafter"/>
</dbReference>
<dbReference type="Pfam" id="PF13412">
    <property type="entry name" value="HTH_24"/>
    <property type="match status" value="1"/>
</dbReference>
<gene>
    <name evidence="5" type="ORF">VIBC2010_18134</name>
</gene>
<dbReference type="SUPFAM" id="SSF54909">
    <property type="entry name" value="Dimeric alpha+beta barrel"/>
    <property type="match status" value="1"/>
</dbReference>
<dbReference type="eggNOG" id="COG1522">
    <property type="taxonomic scope" value="Bacteria"/>
</dbReference>
<accession>E3BHQ1</accession>
<dbReference type="AlphaFoldDB" id="E3BHQ1"/>
<keyword evidence="6" id="KW-1185">Reference proteome</keyword>
<dbReference type="InterPro" id="IPR011991">
    <property type="entry name" value="ArsR-like_HTH"/>
</dbReference>
<dbReference type="PANTHER" id="PTHR30154:SF34">
    <property type="entry name" value="TRANSCRIPTIONAL REGULATOR AZLB"/>
    <property type="match status" value="1"/>
</dbReference>
<dbReference type="InterPro" id="IPR019887">
    <property type="entry name" value="Tscrpt_reg_AsnC/Lrp_C"/>
</dbReference>
<sequence>MCYNFTGNWQIIPNFEYIEQYMDSIDKKILNELQRDGRLTNQELADRVSLSPSPCLRRVRALEKNRIIQGYHANVDQEKCGLPINVFVLVKLEKPTEENIRQFESMVQDMEEVIECFLMTGSHDYLLRVVSHSLKTYERFIRQELTCLPHIESIESSFAFGQVKKKFELPIR</sequence>
<dbReference type="InterPro" id="IPR036390">
    <property type="entry name" value="WH_DNA-bd_sf"/>
</dbReference>
<dbReference type="GO" id="GO:0006355">
    <property type="term" value="P:regulation of DNA-templated transcription"/>
    <property type="evidence" value="ECO:0007669"/>
    <property type="project" value="UniProtKB-ARBA"/>
</dbReference>
<dbReference type="Gene3D" id="3.30.70.920">
    <property type="match status" value="1"/>
</dbReference>
<dbReference type="STRING" id="796620.VIBC2010_18134"/>
<protein>
    <submittedName>
        <fullName evidence="5">Bkd operon transcriptional regulator</fullName>
    </submittedName>
</protein>
<keyword evidence="3" id="KW-0804">Transcription</keyword>
<reference evidence="5 6" key="1">
    <citation type="journal article" date="2012" name="Int. J. Syst. Evol. Microbiol.">
        <title>Vibrio caribbeanicus sp. nov., isolated from the marine sponge Scleritoderma cyanea.</title>
        <authorList>
            <person name="Hoffmann M."/>
            <person name="Monday S.R."/>
            <person name="Allard M.W."/>
            <person name="Strain E.A."/>
            <person name="Whittaker P."/>
            <person name="Naum M."/>
            <person name="McCarthy P.J."/>
            <person name="Lopez J.V."/>
            <person name="Fischer M."/>
            <person name="Brown E.W."/>
        </authorList>
    </citation>
    <scope>NUCLEOTIDE SEQUENCE [LARGE SCALE GENOMIC DNA]</scope>
    <source>
        <strain evidence="5 6">ATCC BAA-2122</strain>
    </source>
</reference>
<dbReference type="EMBL" id="AEIU01000059">
    <property type="protein sequence ID" value="EFP97340.1"/>
    <property type="molecule type" value="Genomic_DNA"/>
</dbReference>
<comment type="caution">
    <text evidence="5">The sequence shown here is derived from an EMBL/GenBank/DDBJ whole genome shotgun (WGS) entry which is preliminary data.</text>
</comment>
<name>E3BHQ1_9VIBR</name>
<evidence type="ECO:0000259" key="4">
    <source>
        <dbReference type="PROSITE" id="PS50956"/>
    </source>
</evidence>
<dbReference type="PRINTS" id="PR00033">
    <property type="entry name" value="HTHASNC"/>
</dbReference>
<evidence type="ECO:0000313" key="6">
    <source>
        <dbReference type="Proteomes" id="UP000002943"/>
    </source>
</evidence>
<feature type="domain" description="HTH asnC-type" evidence="4">
    <location>
        <begin position="22"/>
        <end position="83"/>
    </location>
</feature>
<keyword evidence="1" id="KW-0805">Transcription regulation</keyword>
<evidence type="ECO:0000256" key="3">
    <source>
        <dbReference type="ARBA" id="ARBA00023163"/>
    </source>
</evidence>
<dbReference type="SUPFAM" id="SSF46785">
    <property type="entry name" value="Winged helix' DNA-binding domain"/>
    <property type="match status" value="1"/>
</dbReference>
<dbReference type="InterPro" id="IPR019888">
    <property type="entry name" value="Tscrpt_reg_AsnC-like"/>
</dbReference>
<dbReference type="InterPro" id="IPR000485">
    <property type="entry name" value="AsnC-type_HTH_dom"/>
</dbReference>
<dbReference type="FunFam" id="1.10.10.10:FF:000186">
    <property type="entry name" value="AsnC family transcriptional regulator"/>
    <property type="match status" value="1"/>
</dbReference>
<dbReference type="GO" id="GO:0005829">
    <property type="term" value="C:cytosol"/>
    <property type="evidence" value="ECO:0007669"/>
    <property type="project" value="TreeGrafter"/>
</dbReference>
<keyword evidence="2" id="KW-0238">DNA-binding</keyword>
<dbReference type="GO" id="GO:0043565">
    <property type="term" value="F:sequence-specific DNA binding"/>
    <property type="evidence" value="ECO:0007669"/>
    <property type="project" value="InterPro"/>
</dbReference>
<dbReference type="InterPro" id="IPR036388">
    <property type="entry name" value="WH-like_DNA-bd_sf"/>
</dbReference>
<dbReference type="SMART" id="SM00344">
    <property type="entry name" value="HTH_ASNC"/>
    <property type="match status" value="1"/>
</dbReference>
<dbReference type="Pfam" id="PF01037">
    <property type="entry name" value="AsnC_trans_reg"/>
    <property type="match status" value="1"/>
</dbReference>
<dbReference type="InterPro" id="IPR011008">
    <property type="entry name" value="Dimeric_a/b-barrel"/>
</dbReference>
<evidence type="ECO:0000313" key="5">
    <source>
        <dbReference type="EMBL" id="EFP97340.1"/>
    </source>
</evidence>
<evidence type="ECO:0000256" key="2">
    <source>
        <dbReference type="ARBA" id="ARBA00023125"/>
    </source>
</evidence>
<dbReference type="Gene3D" id="1.10.10.10">
    <property type="entry name" value="Winged helix-like DNA-binding domain superfamily/Winged helix DNA-binding domain"/>
    <property type="match status" value="1"/>
</dbReference>
<dbReference type="PANTHER" id="PTHR30154">
    <property type="entry name" value="LEUCINE-RESPONSIVE REGULATORY PROTEIN"/>
    <property type="match status" value="1"/>
</dbReference>
<dbReference type="PROSITE" id="PS50956">
    <property type="entry name" value="HTH_ASNC_2"/>
    <property type="match status" value="1"/>
</dbReference>
<organism evidence="5 6">
    <name type="scientific">Vibrio caribbeanicus ATCC BAA-2122</name>
    <dbReference type="NCBI Taxonomy" id="796620"/>
    <lineage>
        <taxon>Bacteria</taxon>
        <taxon>Pseudomonadati</taxon>
        <taxon>Pseudomonadota</taxon>
        <taxon>Gammaproteobacteria</taxon>
        <taxon>Vibrionales</taxon>
        <taxon>Vibrionaceae</taxon>
        <taxon>Vibrio</taxon>
    </lineage>
</organism>
<dbReference type="Proteomes" id="UP000002943">
    <property type="component" value="Unassembled WGS sequence"/>
</dbReference>
<dbReference type="CDD" id="cd00090">
    <property type="entry name" value="HTH_ARSR"/>
    <property type="match status" value="1"/>
</dbReference>
<evidence type="ECO:0000256" key="1">
    <source>
        <dbReference type="ARBA" id="ARBA00023015"/>
    </source>
</evidence>
<proteinExistence type="predicted"/>